<feature type="domain" description="Beta-lactamase class A catalytic" evidence="1">
    <location>
        <begin position="30"/>
        <end position="210"/>
    </location>
</feature>
<name>A0A5B8Z0Z4_CYTDA</name>
<dbReference type="AlphaFoldDB" id="A0A5B8Z0Z4"/>
<evidence type="ECO:0000313" key="2">
    <source>
        <dbReference type="EMBL" id="QED46471.1"/>
    </source>
</evidence>
<dbReference type="OrthoDB" id="2835798at2"/>
<sequence length="254" mass="28858">MQKVLGKLKEIESGELGIIIYSPLKRDIVCSLNNELSVPLASAAKVVIAFCIAKFVEEKQFNWKDIVDDIRLNPEEDSNVVYPHLQNRDKLTLEEAVEVMIACHDSFAANRIVQFCGGWGKINKKIKSYFHKINIAQNPRDLENNGELSQLLELLLLIFEGYKTNSELWIPIINGLVRQRGEIEGIPSHFLNHMTGGLDNAAIDIGILGEFSQNPLLYVWGAKNLPNRYTDDLADKKIIDAIKLLYYEYLKQKT</sequence>
<dbReference type="GO" id="GO:0008800">
    <property type="term" value="F:beta-lactamase activity"/>
    <property type="evidence" value="ECO:0007669"/>
    <property type="project" value="InterPro"/>
</dbReference>
<dbReference type="SUPFAM" id="SSF56601">
    <property type="entry name" value="beta-lactamase/transpeptidase-like"/>
    <property type="match status" value="1"/>
</dbReference>
<dbReference type="STRING" id="1742359.GCA_001439625_04503"/>
<dbReference type="GO" id="GO:0030655">
    <property type="term" value="P:beta-lactam antibiotic catabolic process"/>
    <property type="evidence" value="ECO:0007669"/>
    <property type="project" value="InterPro"/>
</dbReference>
<proteinExistence type="predicted"/>
<accession>A0A5B8Z0Z4</accession>
<dbReference type="RefSeq" id="WP_057775755.1">
    <property type="nucleotide sequence ID" value="NZ_CP042593.1"/>
</dbReference>
<dbReference type="EMBL" id="CP042593">
    <property type="protein sequence ID" value="QED46471.1"/>
    <property type="molecule type" value="Genomic_DNA"/>
</dbReference>
<gene>
    <name evidence="2" type="ORF">FSZ17_03855</name>
</gene>
<dbReference type="Gene3D" id="3.40.710.10">
    <property type="entry name" value="DD-peptidase/beta-lactamase superfamily"/>
    <property type="match status" value="1"/>
</dbReference>
<dbReference type="Proteomes" id="UP000321555">
    <property type="component" value="Chromosome"/>
</dbReference>
<protein>
    <submittedName>
        <fullName evidence="2">Class A beta-lactamase</fullName>
    </submittedName>
</protein>
<dbReference type="Pfam" id="PF13354">
    <property type="entry name" value="Beta-lactamase2"/>
    <property type="match status" value="1"/>
</dbReference>
<keyword evidence="3" id="KW-1185">Reference proteome</keyword>
<dbReference type="KEGG" id="bda:FSZ17_03855"/>
<dbReference type="InterPro" id="IPR012338">
    <property type="entry name" value="Beta-lactam/transpept-like"/>
</dbReference>
<evidence type="ECO:0000259" key="1">
    <source>
        <dbReference type="Pfam" id="PF13354"/>
    </source>
</evidence>
<reference evidence="3" key="1">
    <citation type="submission" date="2019-08" db="EMBL/GenBank/DDBJ databases">
        <authorList>
            <person name="Zheng X."/>
        </authorList>
    </citation>
    <scope>NUCLEOTIDE SEQUENCE [LARGE SCALE GENOMIC DNA]</scope>
    <source>
        <strain evidence="3">FJAT-25496</strain>
    </source>
</reference>
<evidence type="ECO:0000313" key="3">
    <source>
        <dbReference type="Proteomes" id="UP000321555"/>
    </source>
</evidence>
<organism evidence="2 3">
    <name type="scientific">Cytobacillus dafuensis</name>
    <name type="common">Bacillus dafuensis</name>
    <dbReference type="NCBI Taxonomy" id="1742359"/>
    <lineage>
        <taxon>Bacteria</taxon>
        <taxon>Bacillati</taxon>
        <taxon>Bacillota</taxon>
        <taxon>Bacilli</taxon>
        <taxon>Bacillales</taxon>
        <taxon>Bacillaceae</taxon>
        <taxon>Cytobacillus</taxon>
    </lineage>
</organism>
<dbReference type="InterPro" id="IPR045155">
    <property type="entry name" value="Beta-lactam_cat"/>
</dbReference>